<protein>
    <submittedName>
        <fullName evidence="3">Nucleotide-binding universal stress protein, UspA family</fullName>
    </submittedName>
</protein>
<dbReference type="EMBL" id="FNFE01000002">
    <property type="protein sequence ID" value="SDJ90949.1"/>
    <property type="molecule type" value="Genomic_DNA"/>
</dbReference>
<accession>A0A1G8XK34</accession>
<dbReference type="RefSeq" id="WP_090304676.1">
    <property type="nucleotide sequence ID" value="NZ_FNFE01000002.1"/>
</dbReference>
<dbReference type="PRINTS" id="PR01438">
    <property type="entry name" value="UNVRSLSTRESS"/>
</dbReference>
<gene>
    <name evidence="3" type="ORF">SAMN04515672_1793</name>
</gene>
<dbReference type="AlphaFoldDB" id="A0A1G8XK34"/>
<name>A0A1G8XK34_9EURY</name>
<evidence type="ECO:0000256" key="1">
    <source>
        <dbReference type="ARBA" id="ARBA00008791"/>
    </source>
</evidence>
<feature type="domain" description="UspA" evidence="2">
    <location>
        <begin position="1"/>
        <end position="141"/>
    </location>
</feature>
<dbReference type="InterPro" id="IPR014729">
    <property type="entry name" value="Rossmann-like_a/b/a_fold"/>
</dbReference>
<dbReference type="Pfam" id="PF00582">
    <property type="entry name" value="Usp"/>
    <property type="match status" value="1"/>
</dbReference>
<sequence>MADRILVGYDGSDPSAAALEYALETFPEATITALYVVQIPAGTVAALEGPELRLPLSERGREHATDVLEGAIERAAERGRDLETEIATGKPDHRLVEHAVDEGYDTIVVGSHGRDGVSRLLLGTVAESVVRRAPMPVVVVR</sequence>
<dbReference type="CDD" id="cd00293">
    <property type="entry name" value="USP-like"/>
    <property type="match status" value="1"/>
</dbReference>
<dbReference type="PANTHER" id="PTHR46268">
    <property type="entry name" value="STRESS RESPONSE PROTEIN NHAX"/>
    <property type="match status" value="1"/>
</dbReference>
<evidence type="ECO:0000313" key="3">
    <source>
        <dbReference type="EMBL" id="SDJ90949.1"/>
    </source>
</evidence>
<organism evidence="3 4">
    <name type="scientific">Natronorubrum texcoconense</name>
    <dbReference type="NCBI Taxonomy" id="1095776"/>
    <lineage>
        <taxon>Archaea</taxon>
        <taxon>Methanobacteriati</taxon>
        <taxon>Methanobacteriota</taxon>
        <taxon>Stenosarchaea group</taxon>
        <taxon>Halobacteria</taxon>
        <taxon>Halobacteriales</taxon>
        <taxon>Natrialbaceae</taxon>
        <taxon>Natronorubrum</taxon>
    </lineage>
</organism>
<keyword evidence="4" id="KW-1185">Reference proteome</keyword>
<proteinExistence type="inferred from homology"/>
<dbReference type="OrthoDB" id="105697at2157"/>
<comment type="similarity">
    <text evidence="1">Belongs to the universal stress protein A family.</text>
</comment>
<dbReference type="STRING" id="1095776.SAMN04515672_1793"/>
<dbReference type="InterPro" id="IPR006016">
    <property type="entry name" value="UspA"/>
</dbReference>
<reference evidence="4" key="1">
    <citation type="submission" date="2016-10" db="EMBL/GenBank/DDBJ databases">
        <authorList>
            <person name="Varghese N."/>
            <person name="Submissions S."/>
        </authorList>
    </citation>
    <scope>NUCLEOTIDE SEQUENCE [LARGE SCALE GENOMIC DNA]</scope>
    <source>
        <strain evidence="4">B4,CECT 8067,JCM 17497</strain>
    </source>
</reference>
<evidence type="ECO:0000259" key="2">
    <source>
        <dbReference type="Pfam" id="PF00582"/>
    </source>
</evidence>
<evidence type="ECO:0000313" key="4">
    <source>
        <dbReference type="Proteomes" id="UP000198882"/>
    </source>
</evidence>
<dbReference type="PANTHER" id="PTHR46268:SF24">
    <property type="entry name" value="UNIVERSAL STRESS PROTEIN"/>
    <property type="match status" value="1"/>
</dbReference>
<dbReference type="Gene3D" id="3.40.50.620">
    <property type="entry name" value="HUPs"/>
    <property type="match status" value="1"/>
</dbReference>
<dbReference type="SUPFAM" id="SSF52402">
    <property type="entry name" value="Adenine nucleotide alpha hydrolases-like"/>
    <property type="match status" value="1"/>
</dbReference>
<dbReference type="Proteomes" id="UP000198882">
    <property type="component" value="Unassembled WGS sequence"/>
</dbReference>
<dbReference type="InterPro" id="IPR006015">
    <property type="entry name" value="Universal_stress_UspA"/>
</dbReference>